<proteinExistence type="predicted"/>
<dbReference type="HOGENOM" id="CLU_1704013_0_0_1"/>
<dbReference type="GeneID" id="18261296"/>
<sequence>MVYCKLYKEARLNFYRERVASASTPVEPSARKGPREPSSGLARHSSSFDWAAKLADPPSDAEIKNAILGAASNTPGLDGVPLAFFRHTWELMRPAARAIAGDVAGAVPSRSALNLVQALVYDAETMSRQGYHGSWSPWMWTRHTPRSNRRSSAKS</sequence>
<organism evidence="3">
    <name type="scientific">Chaetomium thermophilum (strain DSM 1495 / CBS 144.50 / IMI 039719)</name>
    <name type="common">Thermochaetoides thermophila</name>
    <dbReference type="NCBI Taxonomy" id="759272"/>
    <lineage>
        <taxon>Eukaryota</taxon>
        <taxon>Fungi</taxon>
        <taxon>Dikarya</taxon>
        <taxon>Ascomycota</taxon>
        <taxon>Pezizomycotina</taxon>
        <taxon>Sordariomycetes</taxon>
        <taxon>Sordariomycetidae</taxon>
        <taxon>Sordariales</taxon>
        <taxon>Chaetomiaceae</taxon>
        <taxon>Thermochaetoides</taxon>
    </lineage>
</organism>
<protein>
    <submittedName>
        <fullName evidence="2">Uncharacterized protein</fullName>
    </submittedName>
</protein>
<reference evidence="2 3" key="1">
    <citation type="journal article" date="2011" name="Cell">
        <title>Insight into structure and assembly of the nuclear pore complex by utilizing the genome of a eukaryotic thermophile.</title>
        <authorList>
            <person name="Amlacher S."/>
            <person name="Sarges P."/>
            <person name="Flemming D."/>
            <person name="van Noort V."/>
            <person name="Kunze R."/>
            <person name="Devos D.P."/>
            <person name="Arumugam M."/>
            <person name="Bork P."/>
            <person name="Hurt E."/>
        </authorList>
    </citation>
    <scope>NUCLEOTIDE SEQUENCE [LARGE SCALE GENOMIC DNA]</scope>
    <source>
        <strain evidence="3">DSM 1495 / CBS 144.50 / IMI 039719</strain>
    </source>
</reference>
<accession>G0SFY4</accession>
<dbReference type="EMBL" id="GL988047">
    <property type="protein sequence ID" value="EGS17899.1"/>
    <property type="molecule type" value="Genomic_DNA"/>
</dbReference>
<dbReference type="RefSeq" id="XP_006697517.1">
    <property type="nucleotide sequence ID" value="XM_006697454.1"/>
</dbReference>
<evidence type="ECO:0000313" key="2">
    <source>
        <dbReference type="EMBL" id="EGS17899.1"/>
    </source>
</evidence>
<gene>
    <name evidence="2" type="ORF">CTHT_0072580</name>
</gene>
<dbReference type="KEGG" id="cthr:CTHT_0072580"/>
<evidence type="ECO:0000313" key="3">
    <source>
        <dbReference type="Proteomes" id="UP000008066"/>
    </source>
</evidence>
<name>G0SFY4_CHATD</name>
<evidence type="ECO:0000256" key="1">
    <source>
        <dbReference type="SAM" id="MobiDB-lite"/>
    </source>
</evidence>
<keyword evidence="3" id="KW-1185">Reference proteome</keyword>
<feature type="region of interest" description="Disordered" evidence="1">
    <location>
        <begin position="23"/>
        <end position="44"/>
    </location>
</feature>
<dbReference type="AlphaFoldDB" id="G0SFY4"/>
<dbReference type="Proteomes" id="UP000008066">
    <property type="component" value="Unassembled WGS sequence"/>
</dbReference>